<dbReference type="PANTHER" id="PTHR35526">
    <property type="entry name" value="ANTI-SIGMA-F FACTOR RSBW-RELATED"/>
    <property type="match status" value="1"/>
</dbReference>
<sequence length="236" mass="26343">MVRPHGELNPATYRNFSDDLVKFTVEEPRAVIVVLDDLRVTSEPLFSVFASVSMRVGDWPGVPILLVVELDLRRAVLRSSAIRRFVPVFATVIAAIDSLDNPPLRRWATLDLTPTGDCAQRARRFVDDICQRWNIAAVRGDAQLIATELVENSFLHGRSEADIRVRLELRGDLLTVAVADADPREAVLREPGPGGRRFYGLHVVARLSRAWGCAPKWPIGKVVWATVPVGPRREPR</sequence>
<dbReference type="InterPro" id="IPR050267">
    <property type="entry name" value="Anti-sigma-factor_SerPK"/>
</dbReference>
<dbReference type="Proteomes" id="UP000255467">
    <property type="component" value="Unassembled WGS sequence"/>
</dbReference>
<dbReference type="SUPFAM" id="SSF55874">
    <property type="entry name" value="ATPase domain of HSP90 chaperone/DNA topoisomerase II/histidine kinase"/>
    <property type="match status" value="1"/>
</dbReference>
<protein>
    <recommendedName>
        <fullName evidence="2">Histidine kinase/HSP90-like ATPase domain-containing protein</fullName>
    </recommendedName>
</protein>
<dbReference type="GO" id="GO:0004674">
    <property type="term" value="F:protein serine/threonine kinase activity"/>
    <property type="evidence" value="ECO:0007669"/>
    <property type="project" value="UniProtKB-KW"/>
</dbReference>
<gene>
    <name evidence="3" type="ORF">NCTC1934_02818</name>
</gene>
<dbReference type="Gene3D" id="3.30.750.24">
    <property type="entry name" value="STAS domain"/>
    <property type="match status" value="1"/>
</dbReference>
<dbReference type="AlphaFoldDB" id="A0A378YKR2"/>
<evidence type="ECO:0000259" key="2">
    <source>
        <dbReference type="Pfam" id="PF13581"/>
    </source>
</evidence>
<dbReference type="STRING" id="1406858.GCA_000710895_05800"/>
<dbReference type="InterPro" id="IPR036513">
    <property type="entry name" value="STAS_dom_sf"/>
</dbReference>
<evidence type="ECO:0000256" key="1">
    <source>
        <dbReference type="ARBA" id="ARBA00022527"/>
    </source>
</evidence>
<organism evidence="3 4">
    <name type="scientific">Nocardia otitidiscaviarum</name>
    <dbReference type="NCBI Taxonomy" id="1823"/>
    <lineage>
        <taxon>Bacteria</taxon>
        <taxon>Bacillati</taxon>
        <taxon>Actinomycetota</taxon>
        <taxon>Actinomycetes</taxon>
        <taxon>Mycobacteriales</taxon>
        <taxon>Nocardiaceae</taxon>
        <taxon>Nocardia</taxon>
    </lineage>
</organism>
<dbReference type="EMBL" id="UGRY01000002">
    <property type="protein sequence ID" value="SUA76999.1"/>
    <property type="molecule type" value="Genomic_DNA"/>
</dbReference>
<keyword evidence="1" id="KW-0808">Transferase</keyword>
<dbReference type="OrthoDB" id="4327509at2"/>
<keyword evidence="1" id="KW-0723">Serine/threonine-protein kinase</keyword>
<keyword evidence="4" id="KW-1185">Reference proteome</keyword>
<dbReference type="RefSeq" id="WP_051036916.1">
    <property type="nucleotide sequence ID" value="NZ_UGRY01000002.1"/>
</dbReference>
<dbReference type="InterPro" id="IPR003594">
    <property type="entry name" value="HATPase_dom"/>
</dbReference>
<feature type="domain" description="Histidine kinase/HSP90-like ATPase" evidence="2">
    <location>
        <begin position="120"/>
        <end position="209"/>
    </location>
</feature>
<reference evidence="3 4" key="1">
    <citation type="submission" date="2018-06" db="EMBL/GenBank/DDBJ databases">
        <authorList>
            <consortium name="Pathogen Informatics"/>
            <person name="Doyle S."/>
        </authorList>
    </citation>
    <scope>NUCLEOTIDE SEQUENCE [LARGE SCALE GENOMIC DNA]</scope>
    <source>
        <strain evidence="3 4">NCTC1934</strain>
    </source>
</reference>
<name>A0A378YKR2_9NOCA</name>
<dbReference type="CDD" id="cd16936">
    <property type="entry name" value="HATPase_RsbW-like"/>
    <property type="match status" value="1"/>
</dbReference>
<dbReference type="Gene3D" id="3.30.565.10">
    <property type="entry name" value="Histidine kinase-like ATPase, C-terminal domain"/>
    <property type="match status" value="1"/>
</dbReference>
<proteinExistence type="predicted"/>
<dbReference type="PANTHER" id="PTHR35526:SF3">
    <property type="entry name" value="ANTI-SIGMA-F FACTOR RSBW"/>
    <property type="match status" value="1"/>
</dbReference>
<evidence type="ECO:0000313" key="4">
    <source>
        <dbReference type="Proteomes" id="UP000255467"/>
    </source>
</evidence>
<dbReference type="InterPro" id="IPR036890">
    <property type="entry name" value="HATPase_C_sf"/>
</dbReference>
<evidence type="ECO:0000313" key="3">
    <source>
        <dbReference type="EMBL" id="SUA76999.1"/>
    </source>
</evidence>
<accession>A0A378YKR2</accession>
<dbReference type="Pfam" id="PF13581">
    <property type="entry name" value="HATPase_c_2"/>
    <property type="match status" value="1"/>
</dbReference>
<keyword evidence="1" id="KW-0418">Kinase</keyword>